<sequence>MRFLARKEKKTGGSKRCGRFYPLDVGPSACGPVESSLIMPTTIRPADQIMPSSPLSSNATPTLLGPSTRSTASNLAYLHTSDDFELWTRAYQILQSREPELTEDYIKHLASLQSNGSSDADLSTSQCVETIVKQLLENWEKKQWRVSLLGKEIKIRQQAERLVKFLLWAEPIVKSAVSTQPYAALAWSGVSLLLPLLTSGTTKNEAMLKDFNSIDDVQVYWRICEKTYLRSSHRHRYQDLIEPLAKLYSHIVEYQARVICHLSSAQLSRAWQNVAGWNDWDGKAAEIDYLSKKCGDCITPLEAEEIRKNRDSQLKEMQESRTILDEIRTILEVDSKQTQRNYEDQKERVLLQDLASDYEDYKNFNPPRVQGTCEWFLRDEIFRKWRDSDTSSLLWVSADPGCGKSVLSRALIDERRLSTKVTTSTVCYFFFKDGDDGHMYATDALCAILHQLFTHDLDNRLVEHALPSHRNYGKGLAQNFAELWRILVNCAGSLDAGEIVCVLDALDECNIDGRRQLIDKLKEFYCQPRHSSKSLSKLKFLITSRPYDDLEASFKKFSGITAYMRFDGDEKSAEINNEVNLVIDAKMHEIARDFKEDDRLTISHRLKSMNHRTYLWLRLTFDIIEQNPSIYGRPCDVETLLSDLPYEVSEAYEKILGRSRNQTYTEALLQIVLAAARPLTLDEANIVLTLALQKRRFTSHDALERNLWPRNTFKSTVKSLCGLFLSIYDSKLSFIHHTAREFLIHPRSEGKWKGRLNMSKSHSKMSSVCLTYLSYLGEQSPIGEIKAKHPLAQYSFRHLMDHARLAGPVEDIQENIFNFFVERRKAYAVWGILFDPDRPWSEEPNSAEVMAAPLYYASLAGLQRTVELLLKEGADVNAQGGRFGNAVQAASYHGYKGVVRLLLEEGANVNTQGGDYGNSLYAAALQGHKGVVQLLLEKGANVNAQGGFFGDALGAASLQGDKEVVRLLLEQGADVNFQGGRCGNALQAASYQGGKEVVQLLLQQGADVNVQGGRYGNALQAASYKGDKEVVQLLLQQGADVNARGGRFGNALQAASFHGRKEIIQLLLEQGASVNAQGGRFGNAVQAASFNGHMEVVRLLLEQGADVTAQGGRFGNAVQAASLQGHSEIVQLLLERGANVNAQGGYFSSALQAASVQGAKEVAQLLLDQGADVNAQGGFFGNALQAASYQGGKEVVQLLLQQGADVNVQGGRYGNALQAASYKGDREVVQLLLQQGADANAQGGFFGNVLKAASLQGDKEVVRLLLEQGADVTAQVRDNGNAPQAVSTGPAHGGGSNGG</sequence>
<dbReference type="Proteomes" id="UP001213681">
    <property type="component" value="Unassembled WGS sequence"/>
</dbReference>
<dbReference type="Pfam" id="PF24883">
    <property type="entry name" value="NPHP3_N"/>
    <property type="match status" value="1"/>
</dbReference>
<evidence type="ECO:0000256" key="1">
    <source>
        <dbReference type="ARBA" id="ARBA00022737"/>
    </source>
</evidence>
<dbReference type="SUPFAM" id="SSF52540">
    <property type="entry name" value="P-loop containing nucleoside triphosphate hydrolases"/>
    <property type="match status" value="1"/>
</dbReference>
<feature type="repeat" description="ANK" evidence="3">
    <location>
        <begin position="1212"/>
        <end position="1244"/>
    </location>
</feature>
<dbReference type="Pfam" id="PF12796">
    <property type="entry name" value="Ank_2"/>
    <property type="match status" value="4"/>
</dbReference>
<evidence type="ECO:0000313" key="9">
    <source>
        <dbReference type="Proteomes" id="UP001213681"/>
    </source>
</evidence>
<feature type="region of interest" description="Disordered" evidence="4">
    <location>
        <begin position="1280"/>
        <end position="1299"/>
    </location>
</feature>
<evidence type="ECO:0008006" key="10">
    <source>
        <dbReference type="Google" id="ProtNLM"/>
    </source>
</evidence>
<feature type="repeat" description="ANK" evidence="3">
    <location>
        <begin position="849"/>
        <end position="881"/>
    </location>
</feature>
<feature type="repeat" description="ANK" evidence="3">
    <location>
        <begin position="1250"/>
        <end position="1277"/>
    </location>
</feature>
<feature type="repeat" description="ANK" evidence="3">
    <location>
        <begin position="915"/>
        <end position="947"/>
    </location>
</feature>
<dbReference type="EMBL" id="JAPVEA010000009">
    <property type="protein sequence ID" value="KAJ5433545.1"/>
    <property type="molecule type" value="Genomic_DNA"/>
</dbReference>
<dbReference type="PANTHER" id="PTHR24189:SF50">
    <property type="entry name" value="ANKYRIN REPEAT AND SOCS BOX PROTEIN 2"/>
    <property type="match status" value="1"/>
</dbReference>
<evidence type="ECO:0000313" key="8">
    <source>
        <dbReference type="EMBL" id="KAJ5433545.1"/>
    </source>
</evidence>
<name>A0AAD6FYK5_9EURO</name>
<dbReference type="SMART" id="SM00248">
    <property type="entry name" value="ANK"/>
    <property type="match status" value="13"/>
</dbReference>
<evidence type="ECO:0000259" key="7">
    <source>
        <dbReference type="Pfam" id="PF24883"/>
    </source>
</evidence>
<dbReference type="PANTHER" id="PTHR24189">
    <property type="entry name" value="MYOTROPHIN"/>
    <property type="match status" value="1"/>
</dbReference>
<dbReference type="GeneID" id="81606325"/>
<accession>A0AAD6FYK5</accession>
<dbReference type="InterPro" id="IPR050745">
    <property type="entry name" value="Multifunctional_regulatory"/>
</dbReference>
<evidence type="ECO:0000256" key="2">
    <source>
        <dbReference type="ARBA" id="ARBA00023043"/>
    </source>
</evidence>
<feature type="repeat" description="ANK" evidence="3">
    <location>
        <begin position="981"/>
        <end position="1013"/>
    </location>
</feature>
<dbReference type="InterPro" id="IPR027417">
    <property type="entry name" value="P-loop_NTPase"/>
</dbReference>
<dbReference type="PROSITE" id="PS50297">
    <property type="entry name" value="ANK_REP_REGION"/>
    <property type="match status" value="11"/>
</dbReference>
<gene>
    <name evidence="8" type="ORF">N7458_012701</name>
</gene>
<dbReference type="Gene3D" id="1.25.40.20">
    <property type="entry name" value="Ankyrin repeat-containing domain"/>
    <property type="match status" value="4"/>
</dbReference>
<keyword evidence="9" id="KW-1185">Reference proteome</keyword>
<protein>
    <recommendedName>
        <fullName evidence="10">NWD NACHT-NTPase N-terminal domain-containing protein</fullName>
    </recommendedName>
</protein>
<feature type="repeat" description="ANK" evidence="3">
    <location>
        <begin position="1080"/>
        <end position="1112"/>
    </location>
</feature>
<comment type="caution">
    <text evidence="8">The sequence shown here is derived from an EMBL/GenBank/DDBJ whole genome shotgun (WGS) entry which is preliminary data.</text>
</comment>
<dbReference type="Pfam" id="PF17100">
    <property type="entry name" value="NACHT_N"/>
    <property type="match status" value="1"/>
</dbReference>
<evidence type="ECO:0000259" key="5">
    <source>
        <dbReference type="Pfam" id="PF17100"/>
    </source>
</evidence>
<feature type="repeat" description="ANK" evidence="3">
    <location>
        <begin position="952"/>
        <end position="980"/>
    </location>
</feature>
<reference evidence="8" key="2">
    <citation type="journal article" date="2023" name="IMA Fungus">
        <title>Comparative genomic study of the Penicillium genus elucidates a diverse pangenome and 15 lateral gene transfer events.</title>
        <authorList>
            <person name="Petersen C."/>
            <person name="Sorensen T."/>
            <person name="Nielsen M.R."/>
            <person name="Sondergaard T.E."/>
            <person name="Sorensen J.L."/>
            <person name="Fitzpatrick D.A."/>
            <person name="Frisvad J.C."/>
            <person name="Nielsen K.L."/>
        </authorList>
    </citation>
    <scope>NUCLEOTIDE SEQUENCE</scope>
    <source>
        <strain evidence="8">IBT 16125</strain>
    </source>
</reference>
<dbReference type="RefSeq" id="XP_056760836.1">
    <property type="nucleotide sequence ID" value="XM_056916082.1"/>
</dbReference>
<dbReference type="SUPFAM" id="SSF48403">
    <property type="entry name" value="Ankyrin repeat"/>
    <property type="match status" value="2"/>
</dbReference>
<feature type="domain" description="Nephrocystin 3-like N-terminal" evidence="7">
    <location>
        <begin position="371"/>
        <end position="545"/>
    </location>
</feature>
<keyword evidence="2 3" id="KW-0040">ANK repeat</keyword>
<reference evidence="8" key="1">
    <citation type="submission" date="2022-12" db="EMBL/GenBank/DDBJ databases">
        <authorList>
            <person name="Petersen C."/>
        </authorList>
    </citation>
    <scope>NUCLEOTIDE SEQUENCE</scope>
    <source>
        <strain evidence="8">IBT 16125</strain>
    </source>
</reference>
<dbReference type="Gene3D" id="3.40.50.300">
    <property type="entry name" value="P-loop containing nucleotide triphosphate hydrolases"/>
    <property type="match status" value="1"/>
</dbReference>
<feature type="domain" description="GPI inositol-deacylase winged helix" evidence="6">
    <location>
        <begin position="653"/>
        <end position="745"/>
    </location>
</feature>
<dbReference type="Pfam" id="PF22939">
    <property type="entry name" value="WHD_GPIID"/>
    <property type="match status" value="1"/>
</dbReference>
<feature type="repeat" description="ANK" evidence="3">
    <location>
        <begin position="1113"/>
        <end position="1145"/>
    </location>
</feature>
<keyword evidence="1" id="KW-0677">Repeat</keyword>
<dbReference type="InterPro" id="IPR002110">
    <property type="entry name" value="Ankyrin_rpt"/>
</dbReference>
<feature type="repeat" description="ANK" evidence="3">
    <location>
        <begin position="1146"/>
        <end position="1178"/>
    </location>
</feature>
<dbReference type="InterPro" id="IPR031359">
    <property type="entry name" value="NACHT_N"/>
</dbReference>
<evidence type="ECO:0000256" key="3">
    <source>
        <dbReference type="PROSITE-ProRule" id="PRU00023"/>
    </source>
</evidence>
<evidence type="ECO:0000256" key="4">
    <source>
        <dbReference type="SAM" id="MobiDB-lite"/>
    </source>
</evidence>
<dbReference type="InterPro" id="IPR054471">
    <property type="entry name" value="GPIID_WHD"/>
</dbReference>
<dbReference type="InterPro" id="IPR036770">
    <property type="entry name" value="Ankyrin_rpt-contain_sf"/>
</dbReference>
<dbReference type="Pfam" id="PF00023">
    <property type="entry name" value="Ank"/>
    <property type="match status" value="1"/>
</dbReference>
<feature type="repeat" description="ANK" evidence="3">
    <location>
        <begin position="1014"/>
        <end position="1046"/>
    </location>
</feature>
<organism evidence="8 9">
    <name type="scientific">Penicillium daleae</name>
    <dbReference type="NCBI Taxonomy" id="63821"/>
    <lineage>
        <taxon>Eukaryota</taxon>
        <taxon>Fungi</taxon>
        <taxon>Dikarya</taxon>
        <taxon>Ascomycota</taxon>
        <taxon>Pezizomycotina</taxon>
        <taxon>Eurotiomycetes</taxon>
        <taxon>Eurotiomycetidae</taxon>
        <taxon>Eurotiales</taxon>
        <taxon>Aspergillaceae</taxon>
        <taxon>Penicillium</taxon>
    </lineage>
</organism>
<feature type="repeat" description="ANK" evidence="3">
    <location>
        <begin position="1182"/>
        <end position="1211"/>
    </location>
</feature>
<feature type="domain" description="NWD NACHT-NTPase N-terminal" evidence="5">
    <location>
        <begin position="85"/>
        <end position="287"/>
    </location>
</feature>
<proteinExistence type="predicted"/>
<evidence type="ECO:0000259" key="6">
    <source>
        <dbReference type="Pfam" id="PF22939"/>
    </source>
</evidence>
<feature type="repeat" description="ANK" evidence="3">
    <location>
        <begin position="1047"/>
        <end position="1079"/>
    </location>
</feature>
<dbReference type="InterPro" id="IPR056884">
    <property type="entry name" value="NPHP3-like_N"/>
</dbReference>
<dbReference type="PROSITE" id="PS50088">
    <property type="entry name" value="ANK_REPEAT"/>
    <property type="match status" value="12"/>
</dbReference>